<dbReference type="RefSeq" id="YP_009841004.1">
    <property type="nucleotide sequence ID" value="NC_048728.1"/>
</dbReference>
<keyword evidence="2" id="KW-1185">Reference proteome</keyword>
<accession>A0A385DVQ3</accession>
<protein>
    <submittedName>
        <fullName evidence="1">Uncharacterized protein</fullName>
    </submittedName>
</protein>
<dbReference type="Proteomes" id="UP000262230">
    <property type="component" value="Segment"/>
</dbReference>
<evidence type="ECO:0000313" key="2">
    <source>
        <dbReference type="Proteomes" id="UP000262230"/>
    </source>
</evidence>
<dbReference type="EMBL" id="MH651172">
    <property type="protein sequence ID" value="AXQ63474.1"/>
    <property type="molecule type" value="Genomic_DNA"/>
</dbReference>
<gene>
    <name evidence="1" type="primary">243</name>
    <name evidence="1" type="ORF">SEA_COMRADE_243</name>
</gene>
<name>A0A385DVQ3_9CAUD</name>
<dbReference type="GeneID" id="55611215"/>
<reference evidence="1 2" key="1">
    <citation type="submission" date="2018-07" db="EMBL/GenBank/DDBJ databases">
        <authorList>
            <person name="Khadka D."/>
            <person name="Jones J."/>
            <person name="Carrillo K."/>
            <person name="Beckwith M.D."/>
            <person name="Griffiths E.C."/>
            <person name="LeFan V.M."/>
            <person name="Nayek S."/>
            <person name="Layton S.R."/>
            <person name="Kim T."/>
            <person name="Hughes L."/>
            <person name="Garlena R.A."/>
            <person name="Russell D.A."/>
            <person name="Pope W.H."/>
            <person name="Jacobs-Sera D."/>
            <person name="Hatfull G.F."/>
        </authorList>
    </citation>
    <scope>NUCLEOTIDE SEQUENCE [LARGE SCALE GENOMIC DNA]</scope>
</reference>
<sequence length="73" mass="8580">MIFTVTELLPKKYMEDSQDLEFVAEIKGFDAPRKDDKLVIRGQAFRAAEVERNYDNDTMVVYVTRIVKDDDEF</sequence>
<organism evidence="1 2">
    <name type="scientific">Streptomyces phage Comrade</name>
    <dbReference type="NCBI Taxonomy" id="2301714"/>
    <lineage>
        <taxon>Viruses</taxon>
        <taxon>Duplodnaviria</taxon>
        <taxon>Heunggongvirae</taxon>
        <taxon>Uroviricota</taxon>
        <taxon>Caudoviricetes</taxon>
        <taxon>Stanwilliamsviridae</taxon>
        <taxon>Loccivirinae</taxon>
        <taxon>Gilsonvirus</taxon>
        <taxon>Gilsonvirus comrade</taxon>
    </lineage>
</organism>
<evidence type="ECO:0000313" key="1">
    <source>
        <dbReference type="EMBL" id="AXQ63474.1"/>
    </source>
</evidence>
<dbReference type="KEGG" id="vg:55611215"/>
<proteinExistence type="predicted"/>